<dbReference type="CDD" id="cd03232">
    <property type="entry name" value="ABCG_PDR_domain2"/>
    <property type="match status" value="1"/>
</dbReference>
<dbReference type="EMBL" id="ML732161">
    <property type="protein sequence ID" value="KAB8078106.1"/>
    <property type="molecule type" value="Genomic_DNA"/>
</dbReference>
<keyword evidence="9 10" id="KW-0472">Membrane</keyword>
<keyword evidence="13" id="KW-1185">Reference proteome</keyword>
<dbReference type="Pfam" id="PF01061">
    <property type="entry name" value="ABC2_membrane"/>
    <property type="match status" value="2"/>
</dbReference>
<feature type="domain" description="ABC transporter" evidence="11">
    <location>
        <begin position="65"/>
        <end position="329"/>
    </location>
</feature>
<evidence type="ECO:0000256" key="5">
    <source>
        <dbReference type="ARBA" id="ARBA00022692"/>
    </source>
</evidence>
<dbReference type="Pfam" id="PF19055">
    <property type="entry name" value="ABC2_membrane_7"/>
    <property type="match status" value="1"/>
</dbReference>
<feature type="transmembrane region" description="Helical" evidence="10">
    <location>
        <begin position="1362"/>
        <end position="1383"/>
    </location>
</feature>
<evidence type="ECO:0000313" key="12">
    <source>
        <dbReference type="EMBL" id="KAB8078106.1"/>
    </source>
</evidence>
<dbReference type="Pfam" id="PF00005">
    <property type="entry name" value="ABC_tran"/>
    <property type="match status" value="2"/>
</dbReference>
<feature type="transmembrane region" description="Helical" evidence="10">
    <location>
        <begin position="429"/>
        <end position="450"/>
    </location>
</feature>
<dbReference type="InterPro" id="IPR034003">
    <property type="entry name" value="ABCG_PDR_2"/>
</dbReference>
<evidence type="ECO:0000256" key="9">
    <source>
        <dbReference type="ARBA" id="ARBA00023136"/>
    </source>
</evidence>
<keyword evidence="4" id="KW-1003">Cell membrane</keyword>
<feature type="transmembrane region" description="Helical" evidence="10">
    <location>
        <begin position="572"/>
        <end position="591"/>
    </location>
</feature>
<feature type="transmembrane region" description="Helical" evidence="10">
    <location>
        <begin position="1126"/>
        <end position="1147"/>
    </location>
</feature>
<dbReference type="PANTHER" id="PTHR19241">
    <property type="entry name" value="ATP-BINDING CASSETTE TRANSPORTER"/>
    <property type="match status" value="1"/>
</dbReference>
<evidence type="ECO:0000256" key="2">
    <source>
        <dbReference type="ARBA" id="ARBA00006012"/>
    </source>
</evidence>
<feature type="transmembrane region" description="Helical" evidence="10">
    <location>
        <begin position="1210"/>
        <end position="1234"/>
    </location>
</feature>
<keyword evidence="5 10" id="KW-0812">Transmembrane</keyword>
<dbReference type="Pfam" id="PF06422">
    <property type="entry name" value="PDR_CDR"/>
    <property type="match status" value="1"/>
</dbReference>
<keyword evidence="12" id="KW-0378">Hydrolase</keyword>
<feature type="transmembrane region" description="Helical" evidence="10">
    <location>
        <begin position="681"/>
        <end position="702"/>
    </location>
</feature>
<dbReference type="InterPro" id="IPR013525">
    <property type="entry name" value="ABC2_TM"/>
</dbReference>
<dbReference type="PROSITE" id="PS50893">
    <property type="entry name" value="ABC_TRANSPORTER_2"/>
    <property type="match status" value="2"/>
</dbReference>
<evidence type="ECO:0000259" key="11">
    <source>
        <dbReference type="PROSITE" id="PS50893"/>
    </source>
</evidence>
<feature type="transmembrane region" description="Helical" evidence="10">
    <location>
        <begin position="1241"/>
        <end position="1260"/>
    </location>
</feature>
<gene>
    <name evidence="12" type="ORF">BDV29DRAFT_153029</name>
</gene>
<reference evidence="12 13" key="1">
    <citation type="submission" date="2019-04" db="EMBL/GenBank/DDBJ databases">
        <title>Friends and foes A comparative genomics study of 23 Aspergillus species from section Flavi.</title>
        <authorList>
            <consortium name="DOE Joint Genome Institute"/>
            <person name="Kjaerbolling I."/>
            <person name="Vesth T."/>
            <person name="Frisvad J.C."/>
            <person name="Nybo J.L."/>
            <person name="Theobald S."/>
            <person name="Kildgaard S."/>
            <person name="Isbrandt T."/>
            <person name="Kuo A."/>
            <person name="Sato A."/>
            <person name="Lyhne E.K."/>
            <person name="Kogle M.E."/>
            <person name="Wiebenga A."/>
            <person name="Kun R.S."/>
            <person name="Lubbers R.J."/>
            <person name="Makela M.R."/>
            <person name="Barry K."/>
            <person name="Chovatia M."/>
            <person name="Clum A."/>
            <person name="Daum C."/>
            <person name="Haridas S."/>
            <person name="He G."/>
            <person name="LaButti K."/>
            <person name="Lipzen A."/>
            <person name="Mondo S."/>
            <person name="Riley R."/>
            <person name="Salamov A."/>
            <person name="Simmons B.A."/>
            <person name="Magnuson J.K."/>
            <person name="Henrissat B."/>
            <person name="Mortensen U.H."/>
            <person name="Larsen T.O."/>
            <person name="Devries R.P."/>
            <person name="Grigoriev I.V."/>
            <person name="Machida M."/>
            <person name="Baker S.E."/>
            <person name="Andersen M.R."/>
        </authorList>
    </citation>
    <scope>NUCLEOTIDE SEQUENCE [LARGE SCALE GENOMIC DNA]</scope>
    <source>
        <strain evidence="12 13">CBS 151.66</strain>
    </source>
</reference>
<evidence type="ECO:0000256" key="7">
    <source>
        <dbReference type="ARBA" id="ARBA00022840"/>
    </source>
</evidence>
<dbReference type="GO" id="GO:0005886">
    <property type="term" value="C:plasma membrane"/>
    <property type="evidence" value="ECO:0007669"/>
    <property type="project" value="UniProtKB-SubCell"/>
</dbReference>
<dbReference type="InterPro" id="IPR017871">
    <property type="entry name" value="ABC_transporter-like_CS"/>
</dbReference>
<comment type="similarity">
    <text evidence="2">Belongs to the ABC transporter superfamily. ABCG family. PDR (TC 3.A.1.205) subfamily.</text>
</comment>
<sequence length="1393" mass="156488">MDEERANKGDPAPIAELIADFVKACQSSVRNKNNAIVWNHLEVEGAGQGHAVAPTVGTMFQRYVRRFRSWLDRGNEPSRKLLHDFSGRLMSKELLMVIGRPGSGCTTFLKAMSHMHAEYKSTSGSLSYGGIEADFQAPMALLETTFCAEEDIHFPSLTVEETLRLVVIHLHYFRGLTLYPILRFAVNCRFSSVMSSAEVRNTVINLARLFGIDGILSTKIGNEHLRGVSGGERKRVSLAEALVTCPDLICYDNPTAGLDSSTALEFVQMMREYARQTGCAVAMSLYQGSDKMVPLFDKVVVINAGRCIYYGDMDMAKSYFEDLGFYCPPTMSVTDFLNSMSAEPEARQLRDMADPWKVPQTPDDFAIAFRQSQERKQLAQQVGVPKQVAGDQMHESGQRTHSRSTYSIPIITQILLCAKRQYRIFITDYNAWIVEAACMVVQSIILGTIFRELPHTTSSLYQLGSVIFYAILVPGLQSMSEFGNTFAQRPLLLKHKRYRFYHPMSYGYGQILADIVWKVVVIAYNIPMYFLANLQRTAGHFFTFFLIAYISHLSLSMFFRFIAVLSPSVERAGLPVGIFLTTLVIYTGWYIPPPQMQVWLKWFRFLNPMYYAFESLMINEVGSTAYECSSSDLVPRGPNYTDISYQACAIQGSKPGSRFVEGASYLGSNYNFDNSHLWRNVGINLGIFVFFAILVGLGMELFKPPAGLLATVFYNRSVADVASSTNSASDGDVEAQSSVSRTRKVLSSTKEVEAHRAGHSFAWKDLHLTIRIKGEERTLINHLNGSIEPGTMTALMGVSGAGKVGYAPLHTTLLNVLAGRLDFGTLTGTIHLDGTPLPKSFRRRMGYVQQQDVHLPSQTVREALWMTAHLRRSPSIPVDEKDAYVEQVIDMLDMQEFADALIGVPGAGLNLEQRKRVSMGIELAAKPDILFLDEPTSGLDGQSAISMIQLLKKLSRSGQTILCTIHQPAAAVIEVFDNLLLLVKGGRVVYEGPLGDRCLIALNYFARFAEPCDPSRNPAEYFLDTVGASSRFNVTTDWAQIWSGSSERRARDSKLQRLSNESTMETSRSGIYATSLKNQFAVILRRTWLWYWREPEYFSAKLWMNVANGLLNGLTFLNIPNTQQGAFNRVFAIFMSFLMGPPLGLSLEPRFVAFRDIFVYREKASRSYHWIVFVMSSIVIELPFTLVTALIYWLLWYFPAGLQEDPAHAGYALLCYWLFSVFVVSLSYLIAAWMPNVNASLMANGFFFMFVNTFAGTLTARQLTPSGWRWYFNVSPLYYLAEGLTTNALYEHEIHCKPSEVTVFTAPPGVTCISYARSFLQSATGYLVNPDATGRCQYCRYSVGQEYYEPFGYDNSNKHRNIAVFIGFIAFNFTAVIVGTYLTKIHKWKRKTQ</sequence>
<dbReference type="GO" id="GO:0140359">
    <property type="term" value="F:ABC-type transporter activity"/>
    <property type="evidence" value="ECO:0007669"/>
    <property type="project" value="InterPro"/>
</dbReference>
<protein>
    <submittedName>
        <fullName evidence="12">P-loop containing nucleoside triphosphate hydrolase protein</fullName>
    </submittedName>
</protein>
<dbReference type="FunFam" id="3.40.50.300:FF:000054">
    <property type="entry name" value="ABC multidrug transporter atrF"/>
    <property type="match status" value="1"/>
</dbReference>
<name>A0A5N5XBS4_9EURO</name>
<evidence type="ECO:0000256" key="8">
    <source>
        <dbReference type="ARBA" id="ARBA00022989"/>
    </source>
</evidence>
<dbReference type="PROSITE" id="PS00211">
    <property type="entry name" value="ABC_TRANSPORTER_1"/>
    <property type="match status" value="1"/>
</dbReference>
<dbReference type="InterPro" id="IPR003593">
    <property type="entry name" value="AAA+_ATPase"/>
</dbReference>
<feature type="domain" description="ABC transporter" evidence="11">
    <location>
        <begin position="761"/>
        <end position="1010"/>
    </location>
</feature>
<evidence type="ECO:0000256" key="4">
    <source>
        <dbReference type="ARBA" id="ARBA00022475"/>
    </source>
</evidence>
<keyword evidence="8 10" id="KW-1133">Transmembrane helix</keyword>
<dbReference type="Proteomes" id="UP000326565">
    <property type="component" value="Unassembled WGS sequence"/>
</dbReference>
<evidence type="ECO:0000256" key="6">
    <source>
        <dbReference type="ARBA" id="ARBA00022741"/>
    </source>
</evidence>
<dbReference type="SUPFAM" id="SSF52540">
    <property type="entry name" value="P-loop containing nucleoside triphosphate hydrolases"/>
    <property type="match status" value="2"/>
</dbReference>
<dbReference type="OrthoDB" id="245989at2759"/>
<proteinExistence type="inferred from homology"/>
<dbReference type="SMART" id="SM00382">
    <property type="entry name" value="AAA"/>
    <property type="match status" value="2"/>
</dbReference>
<dbReference type="Gene3D" id="3.40.50.300">
    <property type="entry name" value="P-loop containing nucleotide triphosphate hydrolases"/>
    <property type="match status" value="2"/>
</dbReference>
<evidence type="ECO:0000256" key="3">
    <source>
        <dbReference type="ARBA" id="ARBA00022448"/>
    </source>
</evidence>
<feature type="transmembrane region" description="Helical" evidence="10">
    <location>
        <begin position="508"/>
        <end position="530"/>
    </location>
</feature>
<comment type="subcellular location">
    <subcellularLocation>
        <location evidence="1">Cell membrane</location>
        <topology evidence="1">Multi-pass membrane protein</topology>
    </subcellularLocation>
</comment>
<keyword evidence="3" id="KW-0813">Transport</keyword>
<dbReference type="InterPro" id="IPR043926">
    <property type="entry name" value="ABCG_dom"/>
</dbReference>
<accession>A0A5N5XBS4</accession>
<dbReference type="InterPro" id="IPR003439">
    <property type="entry name" value="ABC_transporter-like_ATP-bd"/>
</dbReference>
<evidence type="ECO:0000256" key="1">
    <source>
        <dbReference type="ARBA" id="ARBA00004651"/>
    </source>
</evidence>
<feature type="transmembrane region" description="Helical" evidence="10">
    <location>
        <begin position="466"/>
        <end position="487"/>
    </location>
</feature>
<keyword evidence="7" id="KW-0067">ATP-binding</keyword>
<dbReference type="GO" id="GO:0016887">
    <property type="term" value="F:ATP hydrolysis activity"/>
    <property type="evidence" value="ECO:0007669"/>
    <property type="project" value="InterPro"/>
</dbReference>
<dbReference type="InterPro" id="IPR010929">
    <property type="entry name" value="PDR_CDR_ABC"/>
</dbReference>
<feature type="transmembrane region" description="Helical" evidence="10">
    <location>
        <begin position="1168"/>
        <end position="1198"/>
    </location>
</feature>
<dbReference type="InterPro" id="IPR027417">
    <property type="entry name" value="P-loop_NTPase"/>
</dbReference>
<evidence type="ECO:0000256" key="10">
    <source>
        <dbReference type="SAM" id="Phobius"/>
    </source>
</evidence>
<keyword evidence="6" id="KW-0547">Nucleotide-binding</keyword>
<organism evidence="12 13">
    <name type="scientific">Aspergillus leporis</name>
    <dbReference type="NCBI Taxonomy" id="41062"/>
    <lineage>
        <taxon>Eukaryota</taxon>
        <taxon>Fungi</taxon>
        <taxon>Dikarya</taxon>
        <taxon>Ascomycota</taxon>
        <taxon>Pezizomycotina</taxon>
        <taxon>Eurotiomycetes</taxon>
        <taxon>Eurotiomycetidae</taxon>
        <taxon>Eurotiales</taxon>
        <taxon>Aspergillaceae</taxon>
        <taxon>Aspergillus</taxon>
        <taxon>Aspergillus subgen. Circumdati</taxon>
    </lineage>
</organism>
<dbReference type="GO" id="GO:0005524">
    <property type="term" value="F:ATP binding"/>
    <property type="evidence" value="ECO:0007669"/>
    <property type="project" value="UniProtKB-KW"/>
</dbReference>
<evidence type="ECO:0000313" key="13">
    <source>
        <dbReference type="Proteomes" id="UP000326565"/>
    </source>
</evidence>
<feature type="transmembrane region" description="Helical" evidence="10">
    <location>
        <begin position="542"/>
        <end position="565"/>
    </location>
</feature>